<keyword evidence="5" id="KW-0862">Zinc</keyword>
<dbReference type="GO" id="GO:0000981">
    <property type="term" value="F:DNA-binding transcription factor activity, RNA polymerase II-specific"/>
    <property type="evidence" value="ECO:0007669"/>
    <property type="project" value="TreeGrafter"/>
</dbReference>
<evidence type="ECO:0000313" key="10">
    <source>
        <dbReference type="EMBL" id="KAH9585461.1"/>
    </source>
</evidence>
<evidence type="ECO:0000256" key="7">
    <source>
        <dbReference type="PROSITE-ProRule" id="PRU00042"/>
    </source>
</evidence>
<keyword evidence="12" id="KW-1185">Reference proteome</keyword>
<evidence type="ECO:0000259" key="9">
    <source>
        <dbReference type="PROSITE" id="PS50157"/>
    </source>
</evidence>
<dbReference type="GO" id="GO:0008270">
    <property type="term" value="F:zinc ion binding"/>
    <property type="evidence" value="ECO:0007669"/>
    <property type="project" value="UniProtKB-KW"/>
</dbReference>
<feature type="compositionally biased region" description="Basic and acidic residues" evidence="8">
    <location>
        <begin position="135"/>
        <end position="148"/>
    </location>
</feature>
<feature type="region of interest" description="Disordered" evidence="8">
    <location>
        <begin position="90"/>
        <end position="154"/>
    </location>
</feature>
<sequence length="1245" mass="132678">MSLVFSKQNYSAPHNSDQELVRQLTDLIRQNVPYSKRLDVLGILSYTTDNGCEKFIKIDSSFSAANEGASEKLKNLSDYSTLNSVKISADHNPTKTEATDDYSQDIESEQHSSTHSPGASPPLLPPSIIQVGRVGRTDEKPDPNESEHALVTQPSDVFQSTECDADDNAYRRCRRKCRNPKRQVFDSDSHAGDSDVEDVATDVEDSVQTSKSQDYIDIAAKVPRIDPQVIVTVSNCCMKEIPSVTNSNSDIDMVSISLSSSLQDVPPSPSVLSTSPTAASVSFVPMHYSTVNRYLSPQVTTSDVSALVNNQISSGTKYAISAKSLGLGDIGDLCGILPINALLGKTLISGNDTNGSSKLLFANNIGTAVCPSASETVNPSGFTQQMTQCISSSSCTNQNLILNSNLAAAVAAAISNSSFSLSSNSNPVANNGSNLTTSIPTLNTPSIALTGPSGEILGTIPIASANSSQNIISSALGSGVVQPCSINNSLTTVSVTLPANPITGSSTGLANTLNWLRCATATVDPNSHHVINSFNPGVNASSFSVTSGNPVALLQSLVTQQQQQGVQAQIQKQQPLQPAFSVGPTLALIGTLGLNSPATCSVTGQHPSETIFTSNTGLSTPVSTVLPSTLHNNAQPGPVNSNAALVAAALLRSLTNVKQSNQELTDSNTIDANSYNPPASLTLITNSIPSSVNVVASTKANIIGFDESAGHGNNILTNRIVQSTLNLNGVITSSQAPTVCHTVSTPTQNMPTRNSIMLSYPRGGTEMNLLLTPASAHAFGTSHLTPLTAVPAALSFQGLPTSQSTSLTLTSPVLLQTPVTSTVIQTTGAISEITTTTNSYMVPSTTSFDQTSHKTDKTLTYVTERTSKVTSNSSQAPTSSSDPTTSAIDRILQTIKGCMSANANRESDNKLKIRKNESNGTYQTITGDEVNSNRAHDTKKATGTRFPPANKNSLSLENDCVSRSATTNDRLPLPPLQKSAGEPSESSPSTPINKFYRCRYCGKTFNRKFCRERHERLHTGVKPYSCELCDEKFIRLEDKKRHVRSLQHYFSNRGSLRTSGLDDQIDGGTGLGAEPSSVLPLLAQTLQGGTNIETSEKETEELCNGTDEQNLSSHLSENESEVAAAVVEFDSESRDPEENEHCNDDTKNASHLTLGDGNHIIQKEDTEDKLREIKTKLEEPSDDLLTNLRLTSKIQFNKTRCRAALKETQTAVNSSNESFCELIKVPNVVLFTTDNATDSKTTTNL</sequence>
<proteinExistence type="predicted"/>
<feature type="compositionally biased region" description="Basic and acidic residues" evidence="8">
    <location>
        <begin position="1131"/>
        <end position="1148"/>
    </location>
</feature>
<dbReference type="PANTHER" id="PTHR24394">
    <property type="entry name" value="ZINC FINGER PROTEIN"/>
    <property type="match status" value="1"/>
</dbReference>
<accession>A0A094ZFC3</accession>
<gene>
    <name evidence="10" type="ORF">MS3_00006703</name>
    <name evidence="11" type="ORF">MS3_00643</name>
</gene>
<dbReference type="KEGG" id="shx:MS3_00006703"/>
<dbReference type="EMBL" id="AMPZ03000004">
    <property type="protein sequence ID" value="KAH9585461.1"/>
    <property type="molecule type" value="Genomic_DNA"/>
</dbReference>
<dbReference type="PROSITE" id="PS00028">
    <property type="entry name" value="ZINC_FINGER_C2H2_1"/>
    <property type="match status" value="2"/>
</dbReference>
<evidence type="ECO:0000256" key="1">
    <source>
        <dbReference type="ARBA" id="ARBA00004123"/>
    </source>
</evidence>
<reference evidence="10" key="2">
    <citation type="journal article" date="2019" name="Gigascience">
        <title>High-quality Schistosoma haematobium genome achieved by single-molecule and long-range sequencing.</title>
        <authorList>
            <person name="Stroehlein A.J."/>
            <person name="Korhonen P.K."/>
            <person name="Chong T.M."/>
            <person name="Lim Y.L."/>
            <person name="Chan K.G."/>
            <person name="Webster B."/>
            <person name="Rollinson D."/>
            <person name="Brindley P.J."/>
            <person name="Gasser R.B."/>
            <person name="Young N.D."/>
        </authorList>
    </citation>
    <scope>NUCLEOTIDE SEQUENCE</scope>
</reference>
<evidence type="ECO:0000256" key="4">
    <source>
        <dbReference type="ARBA" id="ARBA00022771"/>
    </source>
</evidence>
<evidence type="ECO:0000256" key="8">
    <source>
        <dbReference type="SAM" id="MobiDB-lite"/>
    </source>
</evidence>
<feature type="domain" description="C2H2-type" evidence="9">
    <location>
        <begin position="996"/>
        <end position="1023"/>
    </location>
</feature>
<comment type="subcellular location">
    <subcellularLocation>
        <location evidence="1">Nucleus</location>
    </subcellularLocation>
</comment>
<feature type="region of interest" description="Disordered" evidence="8">
    <location>
        <begin position="900"/>
        <end position="989"/>
    </location>
</feature>
<dbReference type="CTD" id="24588449"/>
<evidence type="ECO:0000313" key="12">
    <source>
        <dbReference type="Proteomes" id="UP000471633"/>
    </source>
</evidence>
<keyword evidence="3" id="KW-0677">Repeat</keyword>
<dbReference type="GO" id="GO:0005634">
    <property type="term" value="C:nucleus"/>
    <property type="evidence" value="ECO:0007669"/>
    <property type="project" value="UniProtKB-SubCell"/>
</dbReference>
<dbReference type="RefSeq" id="XP_012792280.1">
    <property type="nucleotide sequence ID" value="XM_012936826.2"/>
</dbReference>
<feature type="region of interest" description="Disordered" evidence="8">
    <location>
        <begin position="1131"/>
        <end position="1156"/>
    </location>
</feature>
<reference evidence="10" key="4">
    <citation type="journal article" date="2022" name="PLoS Pathog.">
        <title>Chromosome-level genome of Schistosoma haematobium underpins genome-wide explorations of molecular variation.</title>
        <authorList>
            <person name="Stroehlein A.J."/>
            <person name="Korhonen P.K."/>
            <person name="Lee V.V."/>
            <person name="Ralph S.A."/>
            <person name="Mentink-Kane M."/>
            <person name="You H."/>
            <person name="McManus D.P."/>
            <person name="Tchuente L.T."/>
            <person name="Stothard J.R."/>
            <person name="Kaur P."/>
            <person name="Dudchenko O."/>
            <person name="Aiden E.L."/>
            <person name="Yang B."/>
            <person name="Yang H."/>
            <person name="Emery A.M."/>
            <person name="Webster B.L."/>
            <person name="Brindley P.J."/>
            <person name="Rollinson D."/>
            <person name="Chang B.C.H."/>
            <person name="Gasser R.B."/>
            <person name="Young N.D."/>
        </authorList>
    </citation>
    <scope>NUCLEOTIDE SEQUENCE</scope>
</reference>
<organism evidence="11">
    <name type="scientific">Schistosoma haematobium</name>
    <name type="common">Blood fluke</name>
    <dbReference type="NCBI Taxonomy" id="6185"/>
    <lineage>
        <taxon>Eukaryota</taxon>
        <taxon>Metazoa</taxon>
        <taxon>Spiralia</taxon>
        <taxon>Lophotrochozoa</taxon>
        <taxon>Platyhelminthes</taxon>
        <taxon>Trematoda</taxon>
        <taxon>Digenea</taxon>
        <taxon>Strigeidida</taxon>
        <taxon>Schistosomatoidea</taxon>
        <taxon>Schistosomatidae</taxon>
        <taxon>Schistosoma</taxon>
    </lineage>
</organism>
<evidence type="ECO:0000256" key="3">
    <source>
        <dbReference type="ARBA" id="ARBA00022737"/>
    </source>
</evidence>
<dbReference type="SMART" id="SM00355">
    <property type="entry name" value="ZnF_C2H2"/>
    <property type="match status" value="2"/>
</dbReference>
<dbReference type="GeneID" id="24588449"/>
<dbReference type="AlphaFoldDB" id="A0A094ZFC3"/>
<feature type="compositionally biased region" description="Polar residues" evidence="8">
    <location>
        <begin position="918"/>
        <end position="933"/>
    </location>
</feature>
<dbReference type="PROSITE" id="PS50157">
    <property type="entry name" value="ZINC_FINGER_C2H2_2"/>
    <property type="match status" value="2"/>
</dbReference>
<dbReference type="EMBL" id="KL250506">
    <property type="protein sequence ID" value="KGB32497.1"/>
    <property type="molecule type" value="Genomic_DNA"/>
</dbReference>
<protein>
    <submittedName>
        <fullName evidence="11">Zinc finger protein 445</fullName>
    </submittedName>
</protein>
<feature type="domain" description="C2H2-type" evidence="9">
    <location>
        <begin position="1024"/>
        <end position="1048"/>
    </location>
</feature>
<feature type="region of interest" description="Disordered" evidence="8">
    <location>
        <begin position="865"/>
        <end position="886"/>
    </location>
</feature>
<feature type="compositionally biased region" description="Low complexity" evidence="8">
    <location>
        <begin position="870"/>
        <end position="886"/>
    </location>
</feature>
<keyword evidence="6" id="KW-0539">Nucleus</keyword>
<dbReference type="Gene3D" id="3.30.160.60">
    <property type="entry name" value="Classic Zinc Finger"/>
    <property type="match status" value="2"/>
</dbReference>
<evidence type="ECO:0000313" key="11">
    <source>
        <dbReference type="EMBL" id="KGB32497.1"/>
    </source>
</evidence>
<evidence type="ECO:0000256" key="5">
    <source>
        <dbReference type="ARBA" id="ARBA00022833"/>
    </source>
</evidence>
<dbReference type="STRING" id="6185.A0A094ZFC3"/>
<dbReference type="InterPro" id="IPR036236">
    <property type="entry name" value="Znf_C2H2_sf"/>
</dbReference>
<feature type="compositionally biased region" description="Basic and acidic residues" evidence="8">
    <location>
        <begin position="905"/>
        <end position="917"/>
    </location>
</feature>
<dbReference type="PANTHER" id="PTHR24394:SF29">
    <property type="entry name" value="MYONEURIN"/>
    <property type="match status" value="1"/>
</dbReference>
<reference evidence="10" key="3">
    <citation type="submission" date="2021-06" db="EMBL/GenBank/DDBJ databases">
        <title>Chromosome-level genome assembly for S. haematobium.</title>
        <authorList>
            <person name="Stroehlein A.J."/>
        </authorList>
    </citation>
    <scope>NUCLEOTIDE SEQUENCE</scope>
</reference>
<feature type="compositionally biased region" description="Polar residues" evidence="8">
    <location>
        <begin position="950"/>
        <end position="969"/>
    </location>
</feature>
<dbReference type="InterPro" id="IPR013087">
    <property type="entry name" value="Znf_C2H2_type"/>
</dbReference>
<evidence type="ECO:0000256" key="2">
    <source>
        <dbReference type="ARBA" id="ARBA00022723"/>
    </source>
</evidence>
<dbReference type="OrthoDB" id="9439903at2759"/>
<dbReference type="SUPFAM" id="SSF57667">
    <property type="entry name" value="beta-beta-alpha zinc fingers"/>
    <property type="match status" value="1"/>
</dbReference>
<dbReference type="Proteomes" id="UP000471633">
    <property type="component" value="Unassembled WGS sequence"/>
</dbReference>
<reference evidence="11" key="1">
    <citation type="journal article" date="2012" name="Nat. Genet.">
        <title>Whole-genome sequence of Schistosoma haematobium.</title>
        <authorList>
            <person name="Young N.D."/>
            <person name="Jex A.R."/>
            <person name="Li B."/>
            <person name="Liu S."/>
            <person name="Yang L."/>
            <person name="Xiong Z."/>
            <person name="Li Y."/>
            <person name="Cantacessi C."/>
            <person name="Hall R.S."/>
            <person name="Xu X."/>
            <person name="Chen F."/>
            <person name="Wu X."/>
            <person name="Zerlotini A."/>
            <person name="Oliveira G."/>
            <person name="Hofmann A."/>
            <person name="Zhang G."/>
            <person name="Fang X."/>
            <person name="Kang Y."/>
            <person name="Campbell B.E."/>
            <person name="Loukas A."/>
            <person name="Ranganathan S."/>
            <person name="Rollinson D."/>
            <person name="Rinaldi G."/>
            <person name="Brindley P.J."/>
            <person name="Yang H."/>
            <person name="Wang J."/>
            <person name="Wang J."/>
            <person name="Gasser R.B."/>
        </authorList>
    </citation>
    <scope>NUCLEOTIDE SEQUENCE [LARGE SCALE GENOMIC DNA]</scope>
</reference>
<keyword evidence="4 7" id="KW-0863">Zinc-finger</keyword>
<name>A0A094ZFC3_SCHHA</name>
<evidence type="ECO:0000256" key="6">
    <source>
        <dbReference type="ARBA" id="ARBA00023242"/>
    </source>
</evidence>
<keyword evidence="2" id="KW-0479">Metal-binding</keyword>